<reference evidence="1 2" key="1">
    <citation type="journal article" date="2018" name="Sci. Rep.">
        <title>Rhizobium tumorigenes sp. nov., a novel plant tumorigenic bacterium isolated from cane gall tumors on thornless blackberry.</title>
        <authorList>
            <person name="Kuzmanovi N."/>
            <person name="Smalla K."/>
            <person name="Gronow S."/>
            <person name="PuBawska J."/>
        </authorList>
    </citation>
    <scope>NUCLEOTIDE SEQUENCE [LARGE SCALE GENOMIC DNA]</scope>
    <source>
        <strain evidence="1 2">CCBAU 85046</strain>
    </source>
</reference>
<evidence type="ECO:0000313" key="1">
    <source>
        <dbReference type="EMBL" id="PZM17253.1"/>
    </source>
</evidence>
<comment type="caution">
    <text evidence="1">The sequence shown here is derived from an EMBL/GenBank/DDBJ whole genome shotgun (WGS) entry which is preliminary data.</text>
</comment>
<sequence>MTDLLAAKTRAQPIPDSTIAEMASDMERDGYCCLPSYVSGKDLVQMQEFASAIIRQSGRTSLSLNRSEQFSGTKFEALANSERFQEIFSRLYEIALQKPSPEVNFYQVLRCLTGEDMARESFIFHYDSFLITALLPVIIPKKGRRGDFIMFPNTRGVRSAYLINLIDKMLVDNRISQWILKRVAQSGYFGMKRISLVPGNLYFFWGYRSIHTNEPCDPDQLRSTALYHFADPHIDSPLKARLRR</sequence>
<evidence type="ECO:0000313" key="2">
    <source>
        <dbReference type="Proteomes" id="UP000248925"/>
    </source>
</evidence>
<dbReference type="AlphaFoldDB" id="A0A2W4F6P8"/>
<proteinExistence type="predicted"/>
<accession>A0A2W4F6P8</accession>
<dbReference type="OrthoDB" id="4732009at2"/>
<name>A0A2W4F6P8_9HYPH</name>
<keyword evidence="2" id="KW-1185">Reference proteome</keyword>
<gene>
    <name evidence="1" type="ORF">CPY51_03230</name>
</gene>
<dbReference type="RefSeq" id="WP_111158582.1">
    <property type="nucleotide sequence ID" value="NZ_PCDP01000001.1"/>
</dbReference>
<organism evidence="1 2">
    <name type="scientific">Rhizobium tubonense</name>
    <dbReference type="NCBI Taxonomy" id="484088"/>
    <lineage>
        <taxon>Bacteria</taxon>
        <taxon>Pseudomonadati</taxon>
        <taxon>Pseudomonadota</taxon>
        <taxon>Alphaproteobacteria</taxon>
        <taxon>Hyphomicrobiales</taxon>
        <taxon>Rhizobiaceae</taxon>
        <taxon>Rhizobium/Agrobacterium group</taxon>
        <taxon>Rhizobium</taxon>
    </lineage>
</organism>
<dbReference type="Proteomes" id="UP000248925">
    <property type="component" value="Unassembled WGS sequence"/>
</dbReference>
<protein>
    <submittedName>
        <fullName evidence="1">Uncharacterized protein</fullName>
    </submittedName>
</protein>
<dbReference type="EMBL" id="PCDP01000001">
    <property type="protein sequence ID" value="PZM17253.1"/>
    <property type="molecule type" value="Genomic_DNA"/>
</dbReference>